<dbReference type="InterPro" id="IPR001173">
    <property type="entry name" value="Glyco_trans_2-like"/>
</dbReference>
<dbReference type="Pfam" id="PF00535">
    <property type="entry name" value="Glycos_transf_2"/>
    <property type="match status" value="1"/>
</dbReference>
<feature type="transmembrane region" description="Helical" evidence="1">
    <location>
        <begin position="186"/>
        <end position="212"/>
    </location>
</feature>
<keyword evidence="1" id="KW-0472">Membrane</keyword>
<dbReference type="Gene3D" id="3.90.550.10">
    <property type="entry name" value="Spore Coat Polysaccharide Biosynthesis Protein SpsA, Chain A"/>
    <property type="match status" value="1"/>
</dbReference>
<evidence type="ECO:0000259" key="2">
    <source>
        <dbReference type="Pfam" id="PF00535"/>
    </source>
</evidence>
<dbReference type="CDD" id="cd00761">
    <property type="entry name" value="Glyco_tranf_GTA_type"/>
    <property type="match status" value="1"/>
</dbReference>
<proteinExistence type="predicted"/>
<dbReference type="PANTHER" id="PTHR43685">
    <property type="entry name" value="GLYCOSYLTRANSFERASE"/>
    <property type="match status" value="1"/>
</dbReference>
<organism evidence="3 4">
    <name type="scientific">Flavobacterium hydrophilum</name>
    <dbReference type="NCBI Taxonomy" id="2211445"/>
    <lineage>
        <taxon>Bacteria</taxon>
        <taxon>Pseudomonadati</taxon>
        <taxon>Bacteroidota</taxon>
        <taxon>Flavobacteriia</taxon>
        <taxon>Flavobacteriales</taxon>
        <taxon>Flavobacteriaceae</taxon>
        <taxon>Flavobacterium</taxon>
    </lineage>
</organism>
<gene>
    <name evidence="3" type="ORF">DMB68_16760</name>
</gene>
<dbReference type="InterPro" id="IPR050834">
    <property type="entry name" value="Glycosyltransf_2"/>
</dbReference>
<keyword evidence="3" id="KW-0808">Transferase</keyword>
<name>A0A2V4C2H7_9FLAO</name>
<dbReference type="SUPFAM" id="SSF53448">
    <property type="entry name" value="Nucleotide-diphospho-sugar transferases"/>
    <property type="match status" value="1"/>
</dbReference>
<sequence>MIIVYHENNKVISVSDTNKSSLFSGKNIVATLFEIAIAFPEELVIWCLFDLKSNLNFSEFEKIFHHQKIMASYNPFQNSFLSDAIGYVEESVFININKKVAYPTWQMSSCVGGIQASVLLALKEEINVSNNFDYFLHSLAKLAMSKGLLCHSEPKLLKKIPHLNKFHKNSNFILFRFVKQHYKTRWSFLLFLNLFFYERKILILPFVFSLLYSRRKLKNDLLDNIKVESTKKVVESGTMDVIIPTIGRKEYLYDVLKDLSQQTHLPENVIIVEQNPNPESVSELDYLANEIWNFGIKHIFTHQAGACNARNLALAEVKSEWVFLNDDDNRFNSDLIEKTLENCIKYGTQVASNSYLRLNEKKEVNEVIQSSVFGSGNSFLKSDLLNLVSFRKGFEFGYGEDSDFGMQLRNLGTDILYFPNPEIIHLKAPIGGFRTKPVLGWQNDEIQPKPSPTVMLYKILHLNEKQISGYKTILFFKFYKVQPIKNPISYFFNFKKQWNRSLYWANLLKNQR</sequence>
<dbReference type="RefSeq" id="WP_110347791.1">
    <property type="nucleotide sequence ID" value="NZ_QJHL01000004.1"/>
</dbReference>
<evidence type="ECO:0000256" key="1">
    <source>
        <dbReference type="SAM" id="Phobius"/>
    </source>
</evidence>
<protein>
    <submittedName>
        <fullName evidence="3">Glycosyltransferase family 2 protein</fullName>
    </submittedName>
</protein>
<dbReference type="PANTHER" id="PTHR43685:SF2">
    <property type="entry name" value="GLYCOSYLTRANSFERASE 2-LIKE DOMAIN-CONTAINING PROTEIN"/>
    <property type="match status" value="1"/>
</dbReference>
<accession>A0A2V4C2H7</accession>
<keyword evidence="1" id="KW-1133">Transmembrane helix</keyword>
<dbReference type="Proteomes" id="UP000247681">
    <property type="component" value="Unassembled WGS sequence"/>
</dbReference>
<dbReference type="InterPro" id="IPR029044">
    <property type="entry name" value="Nucleotide-diphossugar_trans"/>
</dbReference>
<keyword evidence="4" id="KW-1185">Reference proteome</keyword>
<reference evidence="3 4" key="1">
    <citation type="submission" date="2018-05" db="EMBL/GenBank/DDBJ databases">
        <title>Flavobacterium sp. strain IMCC34758, incomplete genome.</title>
        <authorList>
            <person name="Joung Y."/>
        </authorList>
    </citation>
    <scope>NUCLEOTIDE SEQUENCE [LARGE SCALE GENOMIC DNA]</scope>
    <source>
        <strain evidence="3 4">IMCC34758</strain>
    </source>
</reference>
<evidence type="ECO:0000313" key="4">
    <source>
        <dbReference type="Proteomes" id="UP000247681"/>
    </source>
</evidence>
<dbReference type="OrthoDB" id="1326385at2"/>
<dbReference type="EMBL" id="QJHL01000004">
    <property type="protein sequence ID" value="PXY44090.1"/>
    <property type="molecule type" value="Genomic_DNA"/>
</dbReference>
<feature type="domain" description="Glycosyltransferase 2-like" evidence="2">
    <location>
        <begin position="241"/>
        <end position="353"/>
    </location>
</feature>
<keyword evidence="1" id="KW-0812">Transmembrane</keyword>
<dbReference type="AlphaFoldDB" id="A0A2V4C2H7"/>
<dbReference type="GO" id="GO:0016740">
    <property type="term" value="F:transferase activity"/>
    <property type="evidence" value="ECO:0007669"/>
    <property type="project" value="UniProtKB-KW"/>
</dbReference>
<evidence type="ECO:0000313" key="3">
    <source>
        <dbReference type="EMBL" id="PXY44090.1"/>
    </source>
</evidence>
<comment type="caution">
    <text evidence="3">The sequence shown here is derived from an EMBL/GenBank/DDBJ whole genome shotgun (WGS) entry which is preliminary data.</text>
</comment>